<dbReference type="Pfam" id="PF00884">
    <property type="entry name" value="Sulfatase"/>
    <property type="match status" value="1"/>
</dbReference>
<dbReference type="GO" id="GO:0046872">
    <property type="term" value="F:metal ion binding"/>
    <property type="evidence" value="ECO:0007669"/>
    <property type="project" value="UniProtKB-KW"/>
</dbReference>
<gene>
    <name evidence="13" type="ORF">SAMN02745227_00866</name>
</gene>
<feature type="binding site" evidence="10">
    <location>
        <position position="270"/>
    </location>
    <ligand>
        <name>Mn(2+)</name>
        <dbReference type="ChEBI" id="CHEBI:29035"/>
    </ligand>
</feature>
<evidence type="ECO:0000256" key="5">
    <source>
        <dbReference type="ARBA" id="ARBA00022692"/>
    </source>
</evidence>
<evidence type="ECO:0000256" key="10">
    <source>
        <dbReference type="PIRSR" id="PIRSR005091-3"/>
    </source>
</evidence>
<feature type="transmembrane region" description="Helical" evidence="11">
    <location>
        <begin position="140"/>
        <end position="158"/>
    </location>
</feature>
<evidence type="ECO:0000256" key="11">
    <source>
        <dbReference type="SAM" id="Phobius"/>
    </source>
</evidence>
<keyword evidence="5 11" id="KW-0812">Transmembrane</keyword>
<dbReference type="PANTHER" id="PTHR47371:SF3">
    <property type="entry name" value="PHOSPHOGLYCEROL TRANSFERASE I"/>
    <property type="match status" value="1"/>
</dbReference>
<evidence type="ECO:0000256" key="8">
    <source>
        <dbReference type="PIRSR" id="PIRSR005091-1"/>
    </source>
</evidence>
<evidence type="ECO:0000313" key="14">
    <source>
        <dbReference type="Proteomes" id="UP000243547"/>
    </source>
</evidence>
<evidence type="ECO:0000256" key="9">
    <source>
        <dbReference type="PIRSR" id="PIRSR005091-2"/>
    </source>
</evidence>
<dbReference type="CDD" id="cd16015">
    <property type="entry name" value="LTA_synthase"/>
    <property type="match status" value="1"/>
</dbReference>
<evidence type="ECO:0000259" key="12">
    <source>
        <dbReference type="Pfam" id="PF00884"/>
    </source>
</evidence>
<dbReference type="RefSeq" id="WP_072906581.1">
    <property type="nucleotide sequence ID" value="NZ_FRAI01000007.1"/>
</dbReference>
<feature type="transmembrane region" description="Helical" evidence="11">
    <location>
        <begin position="27"/>
        <end position="48"/>
    </location>
</feature>
<comment type="pathway">
    <text evidence="2">Cell wall biogenesis; lipoteichoic acid biosynthesis.</text>
</comment>
<dbReference type="PIRSF" id="PIRSF005091">
    <property type="entry name" value="Mmb_sulf_HI1246"/>
    <property type="match status" value="1"/>
</dbReference>
<dbReference type="InterPro" id="IPR017850">
    <property type="entry name" value="Alkaline_phosphatase_core_sf"/>
</dbReference>
<dbReference type="OrthoDB" id="5901192at2"/>
<dbReference type="InterPro" id="IPR050448">
    <property type="entry name" value="OpgB/LTA_synthase_biosynth"/>
</dbReference>
<evidence type="ECO:0000256" key="4">
    <source>
        <dbReference type="ARBA" id="ARBA00022475"/>
    </source>
</evidence>
<keyword evidence="13" id="KW-0808">Transferase</keyword>
<dbReference type="PANTHER" id="PTHR47371">
    <property type="entry name" value="LIPOTEICHOIC ACID SYNTHASE"/>
    <property type="match status" value="1"/>
</dbReference>
<dbReference type="AlphaFoldDB" id="A0A1M6MNU7"/>
<feature type="domain" description="Sulfatase N-terminal" evidence="12">
    <location>
        <begin position="219"/>
        <end position="507"/>
    </location>
</feature>
<evidence type="ECO:0000256" key="7">
    <source>
        <dbReference type="ARBA" id="ARBA00023136"/>
    </source>
</evidence>
<keyword evidence="7 11" id="KW-0472">Membrane</keyword>
<keyword evidence="9" id="KW-0464">Manganese</keyword>
<evidence type="ECO:0000256" key="3">
    <source>
        <dbReference type="ARBA" id="ARBA00009983"/>
    </source>
</evidence>
<dbReference type="Gene3D" id="3.40.720.10">
    <property type="entry name" value="Alkaline Phosphatase, subunit A"/>
    <property type="match status" value="1"/>
</dbReference>
<dbReference type="SUPFAM" id="SSF53649">
    <property type="entry name" value="Alkaline phosphatase-like"/>
    <property type="match status" value="1"/>
</dbReference>
<proteinExistence type="inferred from homology"/>
<evidence type="ECO:0000313" key="13">
    <source>
        <dbReference type="EMBL" id="SHJ85185.1"/>
    </source>
</evidence>
<keyword evidence="6 11" id="KW-1133">Transmembrane helix</keyword>
<feature type="transmembrane region" description="Helical" evidence="11">
    <location>
        <begin position="99"/>
        <end position="120"/>
    </location>
</feature>
<comment type="similarity">
    <text evidence="3">Belongs to the LTA synthase family.</text>
</comment>
<dbReference type="Proteomes" id="UP000243547">
    <property type="component" value="Unassembled WGS sequence"/>
</dbReference>
<keyword evidence="4" id="KW-1003">Cell membrane</keyword>
<organism evidence="13 14">
    <name type="scientific">Anaerobranca californiensis DSM 14826</name>
    <dbReference type="NCBI Taxonomy" id="1120989"/>
    <lineage>
        <taxon>Bacteria</taxon>
        <taxon>Bacillati</taxon>
        <taxon>Bacillota</taxon>
        <taxon>Clostridia</taxon>
        <taxon>Eubacteriales</taxon>
        <taxon>Proteinivoracaceae</taxon>
        <taxon>Anaerobranca</taxon>
    </lineage>
</organism>
<keyword evidence="9" id="KW-0479">Metal-binding</keyword>
<dbReference type="EMBL" id="FRAI01000007">
    <property type="protein sequence ID" value="SHJ85185.1"/>
    <property type="molecule type" value="Genomic_DNA"/>
</dbReference>
<feature type="transmembrane region" description="Helical" evidence="11">
    <location>
        <begin position="57"/>
        <end position="79"/>
    </location>
</feature>
<feature type="binding site" evidence="10">
    <location>
        <position position="444"/>
    </location>
    <ligand>
        <name>Mn(2+)</name>
        <dbReference type="ChEBI" id="CHEBI:29035"/>
    </ligand>
</feature>
<evidence type="ECO:0000256" key="1">
    <source>
        <dbReference type="ARBA" id="ARBA00004651"/>
    </source>
</evidence>
<feature type="binding site" evidence="9">
    <location>
        <position position="383"/>
    </location>
    <ligand>
        <name>substrate</name>
    </ligand>
</feature>
<dbReference type="GO" id="GO:0005886">
    <property type="term" value="C:plasma membrane"/>
    <property type="evidence" value="ECO:0007669"/>
    <property type="project" value="UniProtKB-SubCell"/>
</dbReference>
<evidence type="ECO:0000256" key="2">
    <source>
        <dbReference type="ARBA" id="ARBA00004936"/>
    </source>
</evidence>
<dbReference type="STRING" id="1120989.SAMN02745227_00866"/>
<feature type="binding site" evidence="10">
    <location>
        <position position="227"/>
    </location>
    <ligand>
        <name>Mn(2+)</name>
        <dbReference type="ChEBI" id="CHEBI:29035"/>
    </ligand>
</feature>
<dbReference type="InterPro" id="IPR012160">
    <property type="entry name" value="LtaS-like"/>
</dbReference>
<feature type="binding site" evidence="10">
    <location>
        <position position="443"/>
    </location>
    <ligand>
        <name>Mn(2+)</name>
        <dbReference type="ChEBI" id="CHEBI:29035"/>
    </ligand>
</feature>
<reference evidence="14" key="1">
    <citation type="submission" date="2016-11" db="EMBL/GenBank/DDBJ databases">
        <authorList>
            <person name="Varghese N."/>
            <person name="Submissions S."/>
        </authorList>
    </citation>
    <scope>NUCLEOTIDE SEQUENCE [LARGE SCALE GENOMIC DNA]</scope>
    <source>
        <strain evidence="14">DSM 14826</strain>
    </source>
</reference>
<comment type="subcellular location">
    <subcellularLocation>
        <location evidence="1">Cell membrane</location>
        <topology evidence="1">Multi-pass membrane protein</topology>
    </subcellularLocation>
</comment>
<protein>
    <submittedName>
        <fullName evidence="13">Phosphoglycerol transferase MdoB</fullName>
    </submittedName>
</protein>
<dbReference type="GO" id="GO:0016740">
    <property type="term" value="F:transferase activity"/>
    <property type="evidence" value="ECO:0007669"/>
    <property type="project" value="UniProtKB-KW"/>
</dbReference>
<accession>A0A1M6MNU7</accession>
<keyword evidence="14" id="KW-1185">Reference proteome</keyword>
<feature type="active site" evidence="8">
    <location>
        <position position="270"/>
    </location>
</feature>
<dbReference type="InterPro" id="IPR000917">
    <property type="entry name" value="Sulfatase_N"/>
</dbReference>
<evidence type="ECO:0000256" key="6">
    <source>
        <dbReference type="ARBA" id="ARBA00022989"/>
    </source>
</evidence>
<name>A0A1M6MNU7_9FIRM</name>
<dbReference type="Gene3D" id="3.30.1120.170">
    <property type="match status" value="1"/>
</dbReference>
<sequence length="617" mass="71613">MLYLIIPILALLIKILILHLNMGVEKVFLLTGNNFMIVLMIFSMVYLFSRKNLLRKLLITNFLISVIFFIDMMYFNHFYTLVPAHSVYQLGQLGPVSDSIFKLLNPLYFLLFLDFLLLVFLEKKGIKGKYLERFLCKRKVTAFLLILVFLVGSYNFYISKVTDKYFTPYNLGVINYHIYDLLRFIERNTITSHHVEALFEIMENTTNEKKNYFGLARGKNVIVIQVESIQNFVVNNKVNGQYITPVLNELIKNNSIYFSNYFEQVAWGNTSDCEFISHTGFYPSIGVYSYKNYENNELITLPSSLQSKGYSTIAFHGNYRYFWNRENIYPVKGIQWFIALDDFDEGEVIGLGLSDGELFRQSIDYLKELPQPFYSFYITVTSHHPYYLPDEYKELKMPEEYQDTVLDNYLQTIRYLDTQIGVFLDLLKKEGLYDNSIIVIYGDHKGLDMRDEKTNEVLSAFLQKPYNEREMYNVPLIIHLPGEDIQKEVLTVGGQIDFFPTMANLLGLPLREDSLFGQDLLNTNNGFVSLAPHVAPGSFIDDEKIFIMANDGIFENSRGWYLATGEAVDLEKCRAGFERALLEISLSEYVMKNNLNVEVNKRGLQYLLEILEDADGE</sequence>